<evidence type="ECO:0000313" key="7">
    <source>
        <dbReference type="EMBL" id="GAA3874497.1"/>
    </source>
</evidence>
<reference evidence="8" key="1">
    <citation type="journal article" date="2019" name="Int. J. Syst. Evol. Microbiol.">
        <title>The Global Catalogue of Microorganisms (GCM) 10K type strain sequencing project: providing services to taxonomists for standard genome sequencing and annotation.</title>
        <authorList>
            <consortium name="The Broad Institute Genomics Platform"/>
            <consortium name="The Broad Institute Genome Sequencing Center for Infectious Disease"/>
            <person name="Wu L."/>
            <person name="Ma J."/>
        </authorList>
    </citation>
    <scope>NUCLEOTIDE SEQUENCE [LARGE SCALE GENOMIC DNA]</scope>
    <source>
        <strain evidence="8">JCM 17021</strain>
    </source>
</reference>
<dbReference type="PROSITE" id="PS51480">
    <property type="entry name" value="DHAL"/>
    <property type="match status" value="1"/>
</dbReference>
<dbReference type="Pfam" id="PF02733">
    <property type="entry name" value="Dak1"/>
    <property type="match status" value="1"/>
</dbReference>
<organism evidence="7 8">
    <name type="scientific">Leifsonia kafniensis</name>
    <dbReference type="NCBI Taxonomy" id="475957"/>
    <lineage>
        <taxon>Bacteria</taxon>
        <taxon>Bacillati</taxon>
        <taxon>Actinomycetota</taxon>
        <taxon>Actinomycetes</taxon>
        <taxon>Micrococcales</taxon>
        <taxon>Microbacteriaceae</taxon>
        <taxon>Leifsonia</taxon>
    </lineage>
</organism>
<keyword evidence="1" id="KW-0808">Transferase</keyword>
<dbReference type="Gene3D" id="3.30.1180.20">
    <property type="entry name" value="Dihydroxyacetone kinase, domain 2"/>
    <property type="match status" value="1"/>
</dbReference>
<dbReference type="Gene3D" id="3.40.50.10440">
    <property type="entry name" value="Dihydroxyacetone kinase, domain 1"/>
    <property type="match status" value="1"/>
</dbReference>
<evidence type="ECO:0000256" key="1">
    <source>
        <dbReference type="ARBA" id="ARBA00022679"/>
    </source>
</evidence>
<evidence type="ECO:0000259" key="6">
    <source>
        <dbReference type="PROSITE" id="PS51481"/>
    </source>
</evidence>
<name>A0ABP7KG22_9MICO</name>
<dbReference type="Proteomes" id="UP001501803">
    <property type="component" value="Unassembled WGS sequence"/>
</dbReference>
<dbReference type="Gene3D" id="1.25.40.340">
    <property type="match status" value="1"/>
</dbReference>
<accession>A0ABP7KG22</accession>
<keyword evidence="2" id="KW-0547">Nucleotide-binding</keyword>
<dbReference type="InterPro" id="IPR004006">
    <property type="entry name" value="DhaK_dom"/>
</dbReference>
<protein>
    <submittedName>
        <fullName evidence="7">Dihydroxyacetone kinase family protein</fullName>
    </submittedName>
</protein>
<evidence type="ECO:0000256" key="4">
    <source>
        <dbReference type="ARBA" id="ARBA00022840"/>
    </source>
</evidence>
<dbReference type="InterPro" id="IPR036117">
    <property type="entry name" value="DhaL_dom_sf"/>
</dbReference>
<dbReference type="PROSITE" id="PS51481">
    <property type="entry name" value="DHAK"/>
    <property type="match status" value="1"/>
</dbReference>
<evidence type="ECO:0000256" key="2">
    <source>
        <dbReference type="ARBA" id="ARBA00022741"/>
    </source>
</evidence>
<dbReference type="GO" id="GO:0016301">
    <property type="term" value="F:kinase activity"/>
    <property type="evidence" value="ECO:0007669"/>
    <property type="project" value="UniProtKB-KW"/>
</dbReference>
<dbReference type="EMBL" id="BAABCN010000003">
    <property type="protein sequence ID" value="GAA3874497.1"/>
    <property type="molecule type" value="Genomic_DNA"/>
</dbReference>
<dbReference type="SUPFAM" id="SSF101473">
    <property type="entry name" value="DhaL-like"/>
    <property type="match status" value="1"/>
</dbReference>
<dbReference type="Pfam" id="PF02734">
    <property type="entry name" value="Dak2"/>
    <property type="match status" value="1"/>
</dbReference>
<evidence type="ECO:0000313" key="8">
    <source>
        <dbReference type="Proteomes" id="UP001501803"/>
    </source>
</evidence>
<dbReference type="NCBIfam" id="NF011049">
    <property type="entry name" value="PRK14479.1"/>
    <property type="match status" value="1"/>
</dbReference>
<feature type="domain" description="DhaL" evidence="5">
    <location>
        <begin position="365"/>
        <end position="567"/>
    </location>
</feature>
<feature type="domain" description="DhaK" evidence="6">
    <location>
        <begin position="7"/>
        <end position="327"/>
    </location>
</feature>
<proteinExistence type="predicted"/>
<evidence type="ECO:0000259" key="5">
    <source>
        <dbReference type="PROSITE" id="PS51480"/>
    </source>
</evidence>
<dbReference type="PANTHER" id="PTHR28629:SF4">
    <property type="entry name" value="TRIOKINASE_FMN CYCLASE"/>
    <property type="match status" value="1"/>
</dbReference>
<dbReference type="SUPFAM" id="SSF82549">
    <property type="entry name" value="DAK1/DegV-like"/>
    <property type="match status" value="1"/>
</dbReference>
<keyword evidence="3 7" id="KW-0418">Kinase</keyword>
<dbReference type="RefSeq" id="WP_345064737.1">
    <property type="nucleotide sequence ID" value="NZ_BAABCN010000003.1"/>
</dbReference>
<sequence length="578" mass="58630">MTRIHNDPADFAEEALSGFALLHERFVRPVPGGVVRRRPGPQGKTVVIFGGGSGHYPAFAGLVGPGFGDGSVVGNIFTSPSAQYAYSVGRQANRGGGVIFSFGNYAGDVMNFGIACEQLAAEGIDARSVIVTDDMLSASVDETSKRRGIAGDFVVFKVLAAAAEAGAGINEVERLGRKANDRTRTAGIAFSGCTFPGAVEPLFTVDRASMAVGLGIHGEPGLETVPLQSAREIGELLVRTVLAEAPAGSSGRVGVILNGLGSTKYEELFLLWGEIAPRLADAGLQLVEPEVGELVTSLDMAGVSLSLVWLDDELEPLWCAPVETPAYRKGSAPGADSGSDDDGAVADAVVEQIAPGSPVSQELAAQVVALTTAAFTTVRENEDLLAQMDSIAGDGDHGRGMVRGLDAALAAATAVAAQSAGAGSTLARAGDAWAEHAGGTSGVLWGSALRAAGQVLGDDDAVDAAGVLAAVDAYAAALTRLGKAVPGDKTMVDAVAPFAATLHDAVATGRPLSEAFLAAAASASAAAASTADLLPKLGRARPHAHKSLGTPDPGATSFALIVTTLADAATHERKVHVE</sequence>
<dbReference type="PANTHER" id="PTHR28629">
    <property type="entry name" value="TRIOKINASE/FMN CYCLASE"/>
    <property type="match status" value="1"/>
</dbReference>
<comment type="caution">
    <text evidence="7">The sequence shown here is derived from an EMBL/GenBank/DDBJ whole genome shotgun (WGS) entry which is preliminary data.</text>
</comment>
<dbReference type="InterPro" id="IPR050861">
    <property type="entry name" value="Dihydroxyacetone_Kinase"/>
</dbReference>
<evidence type="ECO:0000256" key="3">
    <source>
        <dbReference type="ARBA" id="ARBA00022777"/>
    </source>
</evidence>
<dbReference type="SMART" id="SM01120">
    <property type="entry name" value="Dak2"/>
    <property type="match status" value="1"/>
</dbReference>
<keyword evidence="8" id="KW-1185">Reference proteome</keyword>
<dbReference type="InterPro" id="IPR004007">
    <property type="entry name" value="DhaL_dom"/>
</dbReference>
<keyword evidence="4" id="KW-0067">ATP-binding</keyword>
<gene>
    <name evidence="7" type="ORF">GCM10022381_16590</name>
</gene>